<accession>A0A2Z3GHP6</accession>
<feature type="domain" description="SusD-like N-terminal" evidence="8">
    <location>
        <begin position="97"/>
        <end position="239"/>
    </location>
</feature>
<evidence type="ECO:0000256" key="1">
    <source>
        <dbReference type="ARBA" id="ARBA00004442"/>
    </source>
</evidence>
<dbReference type="Pfam" id="PF07980">
    <property type="entry name" value="SusD_RagB"/>
    <property type="match status" value="1"/>
</dbReference>
<evidence type="ECO:0000256" key="5">
    <source>
        <dbReference type="ARBA" id="ARBA00023237"/>
    </source>
</evidence>
<dbReference type="Proteomes" id="UP000245999">
    <property type="component" value="Chromosome"/>
</dbReference>
<dbReference type="RefSeq" id="WP_109656327.1">
    <property type="nucleotide sequence ID" value="NZ_CP029145.1"/>
</dbReference>
<dbReference type="InterPro" id="IPR011990">
    <property type="entry name" value="TPR-like_helical_dom_sf"/>
</dbReference>
<dbReference type="SUPFAM" id="SSF48452">
    <property type="entry name" value="TPR-like"/>
    <property type="match status" value="1"/>
</dbReference>
<organism evidence="9 10">
    <name type="scientific">Hymenobacter nivis</name>
    <dbReference type="NCBI Taxonomy" id="1850093"/>
    <lineage>
        <taxon>Bacteria</taxon>
        <taxon>Pseudomonadati</taxon>
        <taxon>Bacteroidota</taxon>
        <taxon>Cytophagia</taxon>
        <taxon>Cytophagales</taxon>
        <taxon>Hymenobacteraceae</taxon>
        <taxon>Hymenobacter</taxon>
    </lineage>
</organism>
<evidence type="ECO:0000313" key="10">
    <source>
        <dbReference type="Proteomes" id="UP000245999"/>
    </source>
</evidence>
<dbReference type="EMBL" id="CP029145">
    <property type="protein sequence ID" value="AWM33243.1"/>
    <property type="molecule type" value="Genomic_DNA"/>
</dbReference>
<dbReference type="OrthoDB" id="9792139at2"/>
<dbReference type="PROSITE" id="PS51257">
    <property type="entry name" value="PROKAR_LIPOPROTEIN"/>
    <property type="match status" value="1"/>
</dbReference>
<feature type="domain" description="RagB/SusD" evidence="7">
    <location>
        <begin position="327"/>
        <end position="461"/>
    </location>
</feature>
<comment type="similarity">
    <text evidence="2">Belongs to the SusD family.</text>
</comment>
<evidence type="ECO:0000256" key="3">
    <source>
        <dbReference type="ARBA" id="ARBA00022729"/>
    </source>
</evidence>
<keyword evidence="4" id="KW-0472">Membrane</keyword>
<keyword evidence="10" id="KW-1185">Reference proteome</keyword>
<keyword evidence="5" id="KW-0998">Cell outer membrane</keyword>
<sequence>MQIINFRQLANRSALLLGLGLAVGACDKAVNVQPTNDISSNAGYSTKEDAAAGLLGCYDALQDVDYDGVGFPSTVDLLAREIREVGTYNTTFGLINQNQTAPDNVQVGNTWNAIYSAINRTNYLLQQSDKITDPAFPKLDTQGQARALRAYSYMNLLALWGGSPQGYGYTGGLGVPLRLTPTTSIGSETAPVPRSTEAEVAAAIRADLDFAVANLTDGDGTVALVTKSAALALRARFELRMRNYANALAFAKQVSATGGFATAAATGITAPDAIWQLVFSNTDQNLFAFYWYPAPGGRNEFDPGTGFAAAHPTGDRRLAVNVAPSGTTLKYTHTATRDDPFNAVRYAEVVLTLAEAAAQTGDLATATTQLDLIRTRAGLAPTTATTAPDLVNDILLQRRLELAYEGNYWFDLRRTNNVQSILGTVPPAVPNAWNQTYRNLFPIPLREVNITNGVIAQNPQY</sequence>
<comment type="subcellular location">
    <subcellularLocation>
        <location evidence="1">Cell outer membrane</location>
    </subcellularLocation>
</comment>
<dbReference type="Pfam" id="PF14322">
    <property type="entry name" value="SusD-like_3"/>
    <property type="match status" value="1"/>
</dbReference>
<evidence type="ECO:0000313" key="9">
    <source>
        <dbReference type="EMBL" id="AWM33243.1"/>
    </source>
</evidence>
<evidence type="ECO:0000256" key="2">
    <source>
        <dbReference type="ARBA" id="ARBA00006275"/>
    </source>
</evidence>
<feature type="signal peptide" evidence="6">
    <location>
        <begin position="1"/>
        <end position="25"/>
    </location>
</feature>
<dbReference type="KEGG" id="hnv:DDQ68_10905"/>
<evidence type="ECO:0000259" key="8">
    <source>
        <dbReference type="Pfam" id="PF14322"/>
    </source>
</evidence>
<evidence type="ECO:0008006" key="11">
    <source>
        <dbReference type="Google" id="ProtNLM"/>
    </source>
</evidence>
<evidence type="ECO:0000256" key="6">
    <source>
        <dbReference type="SAM" id="SignalP"/>
    </source>
</evidence>
<name>A0A2Z3GHP6_9BACT</name>
<dbReference type="Gene3D" id="1.25.40.390">
    <property type="match status" value="1"/>
</dbReference>
<gene>
    <name evidence="9" type="ORF">DDQ68_10905</name>
</gene>
<dbReference type="CDD" id="cd08977">
    <property type="entry name" value="SusD"/>
    <property type="match status" value="1"/>
</dbReference>
<dbReference type="AlphaFoldDB" id="A0A2Z3GHP6"/>
<dbReference type="GO" id="GO:0009279">
    <property type="term" value="C:cell outer membrane"/>
    <property type="evidence" value="ECO:0007669"/>
    <property type="project" value="UniProtKB-SubCell"/>
</dbReference>
<reference evidence="10" key="1">
    <citation type="submission" date="2018-04" db="EMBL/GenBank/DDBJ databases">
        <title>Complete genome of Antarctic heterotrophic bacterium Hymenobacter nivis.</title>
        <authorList>
            <person name="Terashima M."/>
        </authorList>
    </citation>
    <scope>NUCLEOTIDE SEQUENCE [LARGE SCALE GENOMIC DNA]</scope>
    <source>
        <strain evidence="10">NBRC 111535</strain>
    </source>
</reference>
<dbReference type="InterPro" id="IPR012944">
    <property type="entry name" value="SusD_RagB_dom"/>
</dbReference>
<proteinExistence type="inferred from homology"/>
<feature type="chain" id="PRO_5016430030" description="RagB/SusD family nutrient uptake outer membrane protein" evidence="6">
    <location>
        <begin position="26"/>
        <end position="461"/>
    </location>
</feature>
<keyword evidence="3 6" id="KW-0732">Signal</keyword>
<protein>
    <recommendedName>
        <fullName evidence="11">RagB/SusD family nutrient uptake outer membrane protein</fullName>
    </recommendedName>
</protein>
<evidence type="ECO:0000256" key="4">
    <source>
        <dbReference type="ARBA" id="ARBA00023136"/>
    </source>
</evidence>
<dbReference type="InterPro" id="IPR033985">
    <property type="entry name" value="SusD-like_N"/>
</dbReference>
<evidence type="ECO:0000259" key="7">
    <source>
        <dbReference type="Pfam" id="PF07980"/>
    </source>
</evidence>